<keyword evidence="1" id="KW-0472">Membrane</keyword>
<dbReference type="KEGG" id="pmf:P9303_07551"/>
<dbReference type="Proteomes" id="UP000002274">
    <property type="component" value="Chromosome"/>
</dbReference>
<organism evidence="2 3">
    <name type="scientific">Prochlorococcus marinus (strain MIT 9303)</name>
    <dbReference type="NCBI Taxonomy" id="59922"/>
    <lineage>
        <taxon>Bacteria</taxon>
        <taxon>Bacillati</taxon>
        <taxon>Cyanobacteriota</taxon>
        <taxon>Cyanophyceae</taxon>
        <taxon>Synechococcales</taxon>
        <taxon>Prochlorococcaceae</taxon>
        <taxon>Prochlorococcus</taxon>
    </lineage>
</organism>
<name>A2C7P6_PROM3</name>
<keyword evidence="1" id="KW-1133">Transmembrane helix</keyword>
<dbReference type="EMBL" id="CP000554">
    <property type="protein sequence ID" value="ABM77506.1"/>
    <property type="molecule type" value="Genomic_DNA"/>
</dbReference>
<gene>
    <name evidence="2" type="ordered locus">P9303_07551</name>
</gene>
<evidence type="ECO:0000313" key="3">
    <source>
        <dbReference type="Proteomes" id="UP000002274"/>
    </source>
</evidence>
<dbReference type="STRING" id="59922.P9303_07551"/>
<protein>
    <submittedName>
        <fullName evidence="2">Uncharacterized protein</fullName>
    </submittedName>
</protein>
<keyword evidence="1" id="KW-0812">Transmembrane</keyword>
<dbReference type="AlphaFoldDB" id="A2C7P6"/>
<dbReference type="HOGENOM" id="CLU_130446_0_0_3"/>
<reference evidence="2 3" key="1">
    <citation type="journal article" date="2007" name="PLoS Genet.">
        <title>Patterns and implications of gene gain and loss in the evolution of Prochlorococcus.</title>
        <authorList>
            <person name="Kettler G.C."/>
            <person name="Martiny A.C."/>
            <person name="Huang K."/>
            <person name="Zucker J."/>
            <person name="Coleman M.L."/>
            <person name="Rodrigue S."/>
            <person name="Chen F."/>
            <person name="Lapidus A."/>
            <person name="Ferriera S."/>
            <person name="Johnson J."/>
            <person name="Steglich C."/>
            <person name="Church G.M."/>
            <person name="Richardson P."/>
            <person name="Chisholm S.W."/>
        </authorList>
    </citation>
    <scope>NUCLEOTIDE SEQUENCE [LARGE SCALE GENOMIC DNA]</scope>
    <source>
        <strain evidence="2 3">MIT 9303</strain>
    </source>
</reference>
<evidence type="ECO:0000313" key="2">
    <source>
        <dbReference type="EMBL" id="ABM77506.1"/>
    </source>
</evidence>
<accession>A2C7P6</accession>
<proteinExistence type="predicted"/>
<sequence length="159" mass="17408">MAYLVVAALQQRSVTANRDVSRARSARTLELIQGSLSSRKVARQSPVLAGLHRAADGALIGVLVAAALMSALTLHWQHRWTIAFNKLETTRSLAHRLKESTAMIERHLLVETRLPQSMVPTKVANLLYLERSADSSGVVVSGESQMLSQLMGQPINHGY</sequence>
<evidence type="ECO:0000256" key="1">
    <source>
        <dbReference type="SAM" id="Phobius"/>
    </source>
</evidence>
<feature type="transmembrane region" description="Helical" evidence="1">
    <location>
        <begin position="57"/>
        <end position="76"/>
    </location>
</feature>